<dbReference type="Gene3D" id="2.30.40.10">
    <property type="entry name" value="Urease, subunit C, domain 1"/>
    <property type="match status" value="1"/>
</dbReference>
<keyword evidence="8" id="KW-1185">Reference proteome</keyword>
<evidence type="ECO:0000256" key="2">
    <source>
        <dbReference type="ARBA" id="ARBA00008829"/>
    </source>
</evidence>
<dbReference type="InterPro" id="IPR011778">
    <property type="entry name" value="Hydantoinase/dihydroPyrase"/>
</dbReference>
<dbReference type="SUPFAM" id="SSF51338">
    <property type="entry name" value="Composite domain of metallo-dependent hydrolases"/>
    <property type="match status" value="2"/>
</dbReference>
<gene>
    <name evidence="7" type="primary">hydA</name>
    <name evidence="7" type="ORF">CLM73_08600</name>
</gene>
<dbReference type="SUPFAM" id="SSF51556">
    <property type="entry name" value="Metallo-dependent hydrolases"/>
    <property type="match status" value="1"/>
</dbReference>
<dbReference type="PANTHER" id="PTHR11647:SF1">
    <property type="entry name" value="COLLAPSIN RESPONSE MEDIATOR PROTEIN"/>
    <property type="match status" value="1"/>
</dbReference>
<comment type="similarity">
    <text evidence="2">Belongs to the metallo-dependent hydrolases superfamily. Hydantoinase/dihydropyrimidinase family.</text>
</comment>
<dbReference type="OrthoDB" id="5687299at2"/>
<dbReference type="CDD" id="cd01314">
    <property type="entry name" value="D-HYD"/>
    <property type="match status" value="1"/>
</dbReference>
<evidence type="ECO:0000256" key="5">
    <source>
        <dbReference type="PIRSR" id="PIRSR611778-50"/>
    </source>
</evidence>
<dbReference type="InterPro" id="IPR011059">
    <property type="entry name" value="Metal-dep_hydrolase_composite"/>
</dbReference>
<evidence type="ECO:0000256" key="1">
    <source>
        <dbReference type="ARBA" id="ARBA00001947"/>
    </source>
</evidence>
<dbReference type="NCBIfam" id="TIGR02033">
    <property type="entry name" value="D-hydantoinase"/>
    <property type="match status" value="1"/>
</dbReference>
<sequence length="492" mass="53334">MTDTAAFDLTIRNGRISTATDTFHADIGVRDGVIVALGQGLTPGARDIDAAGRWVLPGGIDSHCHVEQLSGMGIMCADDFYSATVSAAFGGTTTIIPFAAQHRGNALPEVVADYARRAEEKAVIDYGFHLILSDPTEQALKHDLPELIKNGITSFKVFMTYDRLKLDDYQLLDVLEVADREGALVMVHAENNDMIRWVARRLAERGMTAPKYHAVAHTPLAESEATHRAVTLARMMDVPILIVHVAGLEAVRVVHSSQALGLPIHAESCPQYLFLTADDIDAPGLEGAKFCCSPPPRDAASQEAVWQGLTDGTLQIYSSDHAPYRFDASGKLPKGDATTFKDVANGVPGLEVRMPLLFSEGVLGGRMSIERFVALTAANHARTYGLYPQKGTIAIGADADIAIWNPEREVTISASMLHDNVGYTPYEGRTVRGWPEVVISRGRIAVENGQLHVERGSGRFIKRGTPEPVLRQRLTGNPNALVRKYFSADSAA</sequence>
<comment type="cofactor">
    <cofactor evidence="1">
        <name>Zn(2+)</name>
        <dbReference type="ChEBI" id="CHEBI:29105"/>
    </cofactor>
</comment>
<dbReference type="Proteomes" id="UP000239477">
    <property type="component" value="Chromosome"/>
</dbReference>
<dbReference type="AlphaFoldDB" id="A0A2S0I550"/>
<dbReference type="InterPro" id="IPR006680">
    <property type="entry name" value="Amidohydro-rel"/>
</dbReference>
<keyword evidence="4" id="KW-0378">Hydrolase</keyword>
<dbReference type="NCBIfam" id="NF009941">
    <property type="entry name" value="PRK13404.1"/>
    <property type="match status" value="1"/>
</dbReference>
<dbReference type="FunFam" id="3.20.20.140:FF:000174">
    <property type="entry name" value="Dihydropyrimidinase-related protein 2"/>
    <property type="match status" value="1"/>
</dbReference>
<accession>A0A2S0I550</accession>
<dbReference type="EMBL" id="CP023270">
    <property type="protein sequence ID" value="AVJ27170.1"/>
    <property type="molecule type" value="Genomic_DNA"/>
</dbReference>
<feature type="domain" description="Amidohydrolase-related" evidence="6">
    <location>
        <begin position="54"/>
        <end position="444"/>
    </location>
</feature>
<evidence type="ECO:0000256" key="3">
    <source>
        <dbReference type="ARBA" id="ARBA00022723"/>
    </source>
</evidence>
<reference evidence="7 8" key="1">
    <citation type="submission" date="2017-09" db="EMBL/GenBank/DDBJ databases">
        <title>Genomic, metabolic, and phenotypic characteristics of bacterial isolates from the natural microbiome of the model nematode Caenorhabditis elegans.</title>
        <authorList>
            <person name="Zimmermann J."/>
            <person name="Obeng N."/>
            <person name="Yang W."/>
            <person name="Obeng O."/>
            <person name="Kissoyan K."/>
            <person name="Pees B."/>
            <person name="Dirksen P."/>
            <person name="Hoppner M."/>
            <person name="Franke A."/>
            <person name="Rosenstiel P."/>
            <person name="Leippe M."/>
            <person name="Dierking K."/>
            <person name="Kaleta C."/>
            <person name="Schulenburg H."/>
        </authorList>
    </citation>
    <scope>NUCLEOTIDE SEQUENCE [LARGE SCALE GENOMIC DNA]</scope>
    <source>
        <strain evidence="7 8">MYb73</strain>
    </source>
</reference>
<protein>
    <submittedName>
        <fullName evidence="7">Dihydropyrimidinase</fullName>
    </submittedName>
</protein>
<evidence type="ECO:0000256" key="4">
    <source>
        <dbReference type="ARBA" id="ARBA00022801"/>
    </source>
</evidence>
<comment type="PTM">
    <text evidence="5">Carbamylation allows a single lysine to coordinate two divalent metal cations.</text>
</comment>
<evidence type="ECO:0000313" key="8">
    <source>
        <dbReference type="Proteomes" id="UP000239477"/>
    </source>
</evidence>
<evidence type="ECO:0000259" key="6">
    <source>
        <dbReference type="Pfam" id="PF01979"/>
    </source>
</evidence>
<dbReference type="GO" id="GO:0005829">
    <property type="term" value="C:cytosol"/>
    <property type="evidence" value="ECO:0007669"/>
    <property type="project" value="TreeGrafter"/>
</dbReference>
<dbReference type="Gene3D" id="3.20.20.140">
    <property type="entry name" value="Metal-dependent hydrolases"/>
    <property type="match status" value="1"/>
</dbReference>
<dbReference type="RefSeq" id="WP_105238086.1">
    <property type="nucleotide sequence ID" value="NZ_CP023270.1"/>
</dbReference>
<organism evidence="7 8">
    <name type="scientific">Achromobacter spanius</name>
    <dbReference type="NCBI Taxonomy" id="217203"/>
    <lineage>
        <taxon>Bacteria</taxon>
        <taxon>Pseudomonadati</taxon>
        <taxon>Pseudomonadota</taxon>
        <taxon>Betaproteobacteria</taxon>
        <taxon>Burkholderiales</taxon>
        <taxon>Alcaligenaceae</taxon>
        <taxon>Achromobacter</taxon>
    </lineage>
</organism>
<proteinExistence type="inferred from homology"/>
<dbReference type="GO" id="GO:0046872">
    <property type="term" value="F:metal ion binding"/>
    <property type="evidence" value="ECO:0007669"/>
    <property type="project" value="UniProtKB-KW"/>
</dbReference>
<dbReference type="GO" id="GO:0016812">
    <property type="term" value="F:hydrolase activity, acting on carbon-nitrogen (but not peptide) bonds, in cyclic amides"/>
    <property type="evidence" value="ECO:0007669"/>
    <property type="project" value="TreeGrafter"/>
</dbReference>
<dbReference type="Pfam" id="PF01979">
    <property type="entry name" value="Amidohydro_1"/>
    <property type="match status" value="1"/>
</dbReference>
<dbReference type="PANTHER" id="PTHR11647">
    <property type="entry name" value="HYDRANTOINASE/DIHYDROPYRIMIDINASE FAMILY MEMBER"/>
    <property type="match status" value="1"/>
</dbReference>
<dbReference type="InterPro" id="IPR032466">
    <property type="entry name" value="Metal_Hydrolase"/>
</dbReference>
<dbReference type="InterPro" id="IPR050378">
    <property type="entry name" value="Metallo-dep_Hydrolases_sf"/>
</dbReference>
<feature type="modified residue" description="N6-carboxylysine" evidence="5">
    <location>
        <position position="156"/>
    </location>
</feature>
<name>A0A2S0I550_9BURK</name>
<evidence type="ECO:0000313" key="7">
    <source>
        <dbReference type="EMBL" id="AVJ27170.1"/>
    </source>
</evidence>
<keyword evidence="3" id="KW-0479">Metal-binding</keyword>